<dbReference type="FunFam" id="1.10.510.10:FF:000060">
    <property type="entry name" value="G-type lectin S-receptor-like serine/threonine-protein kinase"/>
    <property type="match status" value="1"/>
</dbReference>
<keyword evidence="14" id="KW-1133">Transmembrane helix</keyword>
<evidence type="ECO:0000259" key="15">
    <source>
        <dbReference type="PROSITE" id="PS50011"/>
    </source>
</evidence>
<name>A0A922DPB0_CARIL</name>
<feature type="domain" description="Bulb-type lectin" evidence="16">
    <location>
        <begin position="1"/>
        <end position="97"/>
    </location>
</feature>
<evidence type="ECO:0000256" key="10">
    <source>
        <dbReference type="ARBA" id="ARBA00023180"/>
    </source>
</evidence>
<evidence type="ECO:0000256" key="11">
    <source>
        <dbReference type="ARBA" id="ARBA00047899"/>
    </source>
</evidence>
<dbReference type="PANTHER" id="PTHR32444:SF183">
    <property type="entry name" value="APPLE DOMAIN-CONTAINING PROTEIN"/>
    <property type="match status" value="1"/>
</dbReference>
<dbReference type="PROSITE" id="PS50948">
    <property type="entry name" value="PAN"/>
    <property type="match status" value="1"/>
</dbReference>
<evidence type="ECO:0000256" key="3">
    <source>
        <dbReference type="ARBA" id="ARBA00022679"/>
    </source>
</evidence>
<dbReference type="Proteomes" id="UP000811246">
    <property type="component" value="Chromosome 11"/>
</dbReference>
<accession>A0A922DPB0</accession>
<keyword evidence="14" id="KW-0812">Transmembrane</keyword>
<evidence type="ECO:0000256" key="4">
    <source>
        <dbReference type="ARBA" id="ARBA00022729"/>
    </source>
</evidence>
<dbReference type="InterPro" id="IPR001245">
    <property type="entry name" value="Ser-Thr/Tyr_kinase_cat_dom"/>
</dbReference>
<dbReference type="PIRSF" id="PIRSF000641">
    <property type="entry name" value="SRK"/>
    <property type="match status" value="1"/>
</dbReference>
<evidence type="ECO:0000256" key="7">
    <source>
        <dbReference type="ARBA" id="ARBA00022840"/>
    </source>
</evidence>
<dbReference type="SMART" id="SM00473">
    <property type="entry name" value="PAN_AP"/>
    <property type="match status" value="1"/>
</dbReference>
<comment type="catalytic activity">
    <reaction evidence="12 13">
        <text>L-seryl-[protein] + ATP = O-phospho-L-seryl-[protein] + ADP + H(+)</text>
        <dbReference type="Rhea" id="RHEA:17989"/>
        <dbReference type="Rhea" id="RHEA-COMP:9863"/>
        <dbReference type="Rhea" id="RHEA-COMP:11604"/>
        <dbReference type="ChEBI" id="CHEBI:15378"/>
        <dbReference type="ChEBI" id="CHEBI:29999"/>
        <dbReference type="ChEBI" id="CHEBI:30616"/>
        <dbReference type="ChEBI" id="CHEBI:83421"/>
        <dbReference type="ChEBI" id="CHEBI:456216"/>
        <dbReference type="EC" id="2.7.11.1"/>
    </reaction>
</comment>
<dbReference type="PROSITE" id="PS50011">
    <property type="entry name" value="PROTEIN_KINASE_DOM"/>
    <property type="match status" value="1"/>
</dbReference>
<keyword evidence="2" id="KW-0597">Phosphoprotein</keyword>
<dbReference type="Pfam" id="PF08276">
    <property type="entry name" value="PAN_2"/>
    <property type="match status" value="1"/>
</dbReference>
<feature type="transmembrane region" description="Helical" evidence="14">
    <location>
        <begin position="391"/>
        <end position="413"/>
    </location>
</feature>
<reference evidence="18" key="1">
    <citation type="submission" date="2021-01" db="EMBL/GenBank/DDBJ databases">
        <authorList>
            <person name="Lovell J.T."/>
            <person name="Bentley N."/>
            <person name="Bhattarai G."/>
            <person name="Jenkins J.W."/>
            <person name="Sreedasyam A."/>
            <person name="Alarcon Y."/>
            <person name="Bock C."/>
            <person name="Boston L."/>
            <person name="Carlson J."/>
            <person name="Cervantes K."/>
            <person name="Clermont K."/>
            <person name="Krom N."/>
            <person name="Kubenka K."/>
            <person name="Mamidi S."/>
            <person name="Mattison C."/>
            <person name="Monteros M."/>
            <person name="Pisani C."/>
            <person name="Plott C."/>
            <person name="Rajasekar S."/>
            <person name="Rhein H.S."/>
            <person name="Rohla C."/>
            <person name="Song M."/>
            <person name="Hilaire R.S."/>
            <person name="Shu S."/>
            <person name="Wells L."/>
            <person name="Wang X."/>
            <person name="Webber J."/>
            <person name="Heerema R.J."/>
            <person name="Klein P."/>
            <person name="Conner P."/>
            <person name="Grauke L."/>
            <person name="Grimwood J."/>
            <person name="Schmutz J."/>
            <person name="Randall J.J."/>
        </authorList>
    </citation>
    <scope>NUCLEOTIDE SEQUENCE</scope>
    <source>
        <tissue evidence="18">Leaf</tissue>
    </source>
</reference>
<evidence type="ECO:0000256" key="13">
    <source>
        <dbReference type="PIRNR" id="PIRNR000641"/>
    </source>
</evidence>
<evidence type="ECO:0000313" key="19">
    <source>
        <dbReference type="Proteomes" id="UP000811246"/>
    </source>
</evidence>
<comment type="caution">
    <text evidence="18">The sequence shown here is derived from an EMBL/GenBank/DDBJ whole genome shotgun (WGS) entry which is preliminary data.</text>
</comment>
<evidence type="ECO:0000313" key="18">
    <source>
        <dbReference type="EMBL" id="KAG6688276.1"/>
    </source>
</evidence>
<keyword evidence="10" id="KW-0325">Glycoprotein</keyword>
<dbReference type="GO" id="GO:0004674">
    <property type="term" value="F:protein serine/threonine kinase activity"/>
    <property type="evidence" value="ECO:0007669"/>
    <property type="project" value="UniProtKB-KW"/>
</dbReference>
<dbReference type="Pfam" id="PF01453">
    <property type="entry name" value="B_lectin"/>
    <property type="match status" value="1"/>
</dbReference>
<dbReference type="SMART" id="SM00108">
    <property type="entry name" value="B_lectin"/>
    <property type="match status" value="1"/>
</dbReference>
<keyword evidence="4" id="KW-0732">Signal</keyword>
<evidence type="ECO:0000256" key="5">
    <source>
        <dbReference type="ARBA" id="ARBA00022741"/>
    </source>
</evidence>
<dbReference type="InterPro" id="IPR024171">
    <property type="entry name" value="SRK-like_kinase"/>
</dbReference>
<evidence type="ECO:0000256" key="1">
    <source>
        <dbReference type="ARBA" id="ARBA00022527"/>
    </source>
</evidence>
<dbReference type="PROSITE" id="PS00108">
    <property type="entry name" value="PROTEIN_KINASE_ST"/>
    <property type="match status" value="1"/>
</dbReference>
<evidence type="ECO:0000256" key="2">
    <source>
        <dbReference type="ARBA" id="ARBA00022553"/>
    </source>
</evidence>
<dbReference type="InterPro" id="IPR003609">
    <property type="entry name" value="Pan_app"/>
</dbReference>
<keyword evidence="14" id="KW-0472">Membrane</keyword>
<dbReference type="CDD" id="cd00028">
    <property type="entry name" value="B_lectin"/>
    <property type="match status" value="1"/>
</dbReference>
<organism evidence="18 19">
    <name type="scientific">Carya illinoinensis</name>
    <name type="common">Pecan</name>
    <dbReference type="NCBI Taxonomy" id="32201"/>
    <lineage>
        <taxon>Eukaryota</taxon>
        <taxon>Viridiplantae</taxon>
        <taxon>Streptophyta</taxon>
        <taxon>Embryophyta</taxon>
        <taxon>Tracheophyta</taxon>
        <taxon>Spermatophyta</taxon>
        <taxon>Magnoliopsida</taxon>
        <taxon>eudicotyledons</taxon>
        <taxon>Gunneridae</taxon>
        <taxon>Pentapetalae</taxon>
        <taxon>rosids</taxon>
        <taxon>fabids</taxon>
        <taxon>Fagales</taxon>
        <taxon>Juglandaceae</taxon>
        <taxon>Carya</taxon>
    </lineage>
</organism>
<keyword evidence="6 13" id="KW-0418">Kinase</keyword>
<sequence>MGFFSPGSSKSRYVGIWYVISSGTVVWVANRDTPLNDHSGVLTVTDEGVLALLNSTNNVVWSTNTSRTAENPVAQLLDTGNLVVKDGNVDDPERFLWQSFDYPCDTLLPKMKIGRDLVTGLDRVMSSWKSTEDPARGDFTVRLDPRGLPQRVLMKGNTIKARTGSWNGIRFTGYPGVTRNPVFDYEFMMNQNEVYYDFTLVNTSVFSIYTINPSGVAQRFMWMDRTRSWELYATSQPDACQTYAFCGAYATCDRDNSPACACLKGFLPKSPKDWKSIDWSDGCVRRTPLACNIGDGFLKYTGLKLPDTSSSWFNATLSLDECEGLCFKNCSCTAYSNLDIRGKGSGCLLWFGKLIDIVVYSQGGQELYIKMASSELENNGKEGNTSKIKRAGIIAGAVVFVNGILTVAVISYIRKKKSSFKGMAKRRHEKDCENEGLKEDMELPIIDLTAIVNATNNFSSNKKLGEGGFGPVYKGTLPEGQVIAVKRLSTNSGQGPIEFINEVKLIAKLQHRNLVKLLGCCTEENEKILIYEYMPNKSLESFIFDQTKGKLLDWRKRIDIIGGIAKGLLYLHEDSRLRVIHRDLKASNILLDMEMNPKISDFGLARSFQGDQIVSKTHRIVGTYGYMSPEYAVHGQYSVKSDVFSFGVLVLEILSGKKNRGFCDPDHLNLLGHAWRLWIVDRAMELIDESVGDAHTRSEVLRLIQVGLLCVQQRPEDRPNMSYVVLMLSSEVLLPIPRQPGFYADLSIADSLSSNNATYSANGISISTFEAR</sequence>
<dbReference type="GO" id="GO:0048544">
    <property type="term" value="P:recognition of pollen"/>
    <property type="evidence" value="ECO:0007669"/>
    <property type="project" value="InterPro"/>
</dbReference>
<dbReference type="InterPro" id="IPR001480">
    <property type="entry name" value="Bulb-type_lectin_dom"/>
</dbReference>
<gene>
    <name evidence="18" type="ORF">I3842_11G116000</name>
</gene>
<keyword evidence="3 13" id="KW-0808">Transferase</keyword>
<dbReference type="GO" id="GO:0005524">
    <property type="term" value="F:ATP binding"/>
    <property type="evidence" value="ECO:0007669"/>
    <property type="project" value="UniProtKB-KW"/>
</dbReference>
<feature type="domain" description="Apple" evidence="17">
    <location>
        <begin position="291"/>
        <end position="372"/>
    </location>
</feature>
<evidence type="ECO:0000259" key="16">
    <source>
        <dbReference type="PROSITE" id="PS50927"/>
    </source>
</evidence>
<proteinExistence type="inferred from homology"/>
<feature type="domain" description="Protein kinase" evidence="15">
    <location>
        <begin position="458"/>
        <end position="733"/>
    </location>
</feature>
<evidence type="ECO:0000259" key="17">
    <source>
        <dbReference type="PROSITE" id="PS50948"/>
    </source>
</evidence>
<keyword evidence="8" id="KW-1015">Disulfide bond</keyword>
<keyword evidence="7 13" id="KW-0067">ATP-binding</keyword>
<dbReference type="EC" id="2.7.11.1" evidence="13"/>
<evidence type="ECO:0000256" key="6">
    <source>
        <dbReference type="ARBA" id="ARBA00022777"/>
    </source>
</evidence>
<dbReference type="CDD" id="cd01098">
    <property type="entry name" value="PAN_AP_plant"/>
    <property type="match status" value="1"/>
</dbReference>
<protein>
    <recommendedName>
        <fullName evidence="13">Receptor-like serine/threonine-protein kinase</fullName>
        <ecNumber evidence="13">2.7.11.1</ecNumber>
    </recommendedName>
</protein>
<evidence type="ECO:0000256" key="14">
    <source>
        <dbReference type="SAM" id="Phobius"/>
    </source>
</evidence>
<dbReference type="PANTHER" id="PTHR32444">
    <property type="entry name" value="BULB-TYPE LECTIN DOMAIN-CONTAINING PROTEIN"/>
    <property type="match status" value="1"/>
</dbReference>
<dbReference type="PROSITE" id="PS50927">
    <property type="entry name" value="BULB_LECTIN"/>
    <property type="match status" value="1"/>
</dbReference>
<dbReference type="EMBL" id="CM031835">
    <property type="protein sequence ID" value="KAG6688276.1"/>
    <property type="molecule type" value="Genomic_DNA"/>
</dbReference>
<keyword evidence="5 13" id="KW-0547">Nucleotide-binding</keyword>
<dbReference type="InterPro" id="IPR000858">
    <property type="entry name" value="S_locus_glycoprot_dom"/>
</dbReference>
<comment type="similarity">
    <text evidence="13">Belongs to the protein kinase superfamily. Ser/Thr protein kinase family.</text>
</comment>
<dbReference type="FunFam" id="3.30.200.20:FF:000195">
    <property type="entry name" value="G-type lectin S-receptor-like serine/threonine-protein kinase"/>
    <property type="match status" value="1"/>
</dbReference>
<evidence type="ECO:0000256" key="12">
    <source>
        <dbReference type="ARBA" id="ARBA00048679"/>
    </source>
</evidence>
<evidence type="ECO:0000256" key="8">
    <source>
        <dbReference type="ARBA" id="ARBA00023157"/>
    </source>
</evidence>
<comment type="catalytic activity">
    <reaction evidence="11 13">
        <text>L-threonyl-[protein] + ATP = O-phospho-L-threonyl-[protein] + ADP + H(+)</text>
        <dbReference type="Rhea" id="RHEA:46608"/>
        <dbReference type="Rhea" id="RHEA-COMP:11060"/>
        <dbReference type="Rhea" id="RHEA-COMP:11605"/>
        <dbReference type="ChEBI" id="CHEBI:15378"/>
        <dbReference type="ChEBI" id="CHEBI:30013"/>
        <dbReference type="ChEBI" id="CHEBI:30616"/>
        <dbReference type="ChEBI" id="CHEBI:61977"/>
        <dbReference type="ChEBI" id="CHEBI:456216"/>
        <dbReference type="EC" id="2.7.11.1"/>
    </reaction>
</comment>
<dbReference type="FunFam" id="3.50.4.10:FF:000002">
    <property type="entry name" value="G-type lectin S-receptor-like serine/threonine-protein kinase"/>
    <property type="match status" value="1"/>
</dbReference>
<dbReference type="AlphaFoldDB" id="A0A922DPB0"/>
<dbReference type="Pfam" id="PF07714">
    <property type="entry name" value="PK_Tyr_Ser-Thr"/>
    <property type="match status" value="1"/>
</dbReference>
<dbReference type="Pfam" id="PF00954">
    <property type="entry name" value="S_locus_glycop"/>
    <property type="match status" value="1"/>
</dbReference>
<keyword evidence="9" id="KW-0675">Receptor</keyword>
<keyword evidence="1 13" id="KW-0723">Serine/threonine-protein kinase</keyword>
<dbReference type="InterPro" id="IPR000719">
    <property type="entry name" value="Prot_kinase_dom"/>
</dbReference>
<dbReference type="CDD" id="cd14066">
    <property type="entry name" value="STKc_IRAK"/>
    <property type="match status" value="1"/>
</dbReference>
<dbReference type="SMART" id="SM00220">
    <property type="entry name" value="S_TKc"/>
    <property type="match status" value="1"/>
</dbReference>
<evidence type="ECO:0000256" key="9">
    <source>
        <dbReference type="ARBA" id="ARBA00023170"/>
    </source>
</evidence>
<dbReference type="InterPro" id="IPR008271">
    <property type="entry name" value="Ser/Thr_kinase_AS"/>
</dbReference>